<dbReference type="InterPro" id="IPR029055">
    <property type="entry name" value="Ntn_hydrolases_N"/>
</dbReference>
<accession>A0A6M3KVC5</accession>
<protein>
    <submittedName>
        <fullName evidence="1">Uncharacterized protein</fullName>
    </submittedName>
</protein>
<gene>
    <name evidence="1" type="ORF">MM415B02156_0007</name>
</gene>
<evidence type="ECO:0000313" key="1">
    <source>
        <dbReference type="EMBL" id="QJA85959.1"/>
    </source>
</evidence>
<reference evidence="1" key="1">
    <citation type="submission" date="2020-03" db="EMBL/GenBank/DDBJ databases">
        <title>The deep terrestrial virosphere.</title>
        <authorList>
            <person name="Holmfeldt K."/>
            <person name="Nilsson E."/>
            <person name="Simone D."/>
            <person name="Lopez-Fernandez M."/>
            <person name="Wu X."/>
            <person name="de Brujin I."/>
            <person name="Lundin D."/>
            <person name="Andersson A."/>
            <person name="Bertilsson S."/>
            <person name="Dopson M."/>
        </authorList>
    </citation>
    <scope>NUCLEOTIDE SEQUENCE</scope>
    <source>
        <strain evidence="1">MM415B02156</strain>
    </source>
</reference>
<sequence>MCLIIAKSKGLPFPPKSDMKRWFNKYPDGVGIAFQEGDRVRVIKGAMSHRSMHKLVSSAFKYIGKQGKQMEDVDLIIQFRAAVTGKVCKEFCHPFPISPNQADLDSLNVVTNAALAHNGVISMYSNYYSVASVYTYYDMGDVNDAQEFIKDYICHLDQSTLTNPTIMDMISTLTYSKFALLDASGIHYMGKFIEDGGYYYSNDGYKPYVPKPVGTGLPTGVTVYRSADAGLDVRGWQEANDTLPQERVRSGKIHGVMEECEVCGDWNYPDEMWEYAEMHMCGQCYRYYTNPIDASIKQGV</sequence>
<organism evidence="1">
    <name type="scientific">viral metagenome</name>
    <dbReference type="NCBI Taxonomy" id="1070528"/>
    <lineage>
        <taxon>unclassified sequences</taxon>
        <taxon>metagenomes</taxon>
        <taxon>organismal metagenomes</taxon>
    </lineage>
</organism>
<dbReference type="Gene3D" id="3.60.20.10">
    <property type="entry name" value="Glutamine Phosphoribosylpyrophosphate, subunit 1, domain 1"/>
    <property type="match status" value="1"/>
</dbReference>
<dbReference type="AlphaFoldDB" id="A0A6M3KVC5"/>
<dbReference type="EMBL" id="MT142606">
    <property type="protein sequence ID" value="QJA85959.1"/>
    <property type="molecule type" value="Genomic_DNA"/>
</dbReference>
<proteinExistence type="predicted"/>
<name>A0A6M3KVC5_9ZZZZ</name>